<dbReference type="Proteomes" id="UP001201163">
    <property type="component" value="Unassembled WGS sequence"/>
</dbReference>
<keyword evidence="3" id="KW-0285">Flavoprotein</keyword>
<dbReference type="GO" id="GO:0008270">
    <property type="term" value="F:zinc ion binding"/>
    <property type="evidence" value="ECO:0007669"/>
    <property type="project" value="UniProtKB-KW"/>
</dbReference>
<evidence type="ECO:0000256" key="4">
    <source>
        <dbReference type="ARBA" id="ARBA00022643"/>
    </source>
</evidence>
<evidence type="ECO:0000256" key="6">
    <source>
        <dbReference type="ARBA" id="ARBA00022737"/>
    </source>
</evidence>
<proteinExistence type="predicted"/>
<dbReference type="GO" id="GO:0009881">
    <property type="term" value="F:photoreceptor activity"/>
    <property type="evidence" value="ECO:0007669"/>
    <property type="project" value="UniProtKB-KW"/>
</dbReference>
<accession>A0AAD4LLE9</accession>
<evidence type="ECO:0000256" key="1">
    <source>
        <dbReference type="ARBA" id="ARBA00022543"/>
    </source>
</evidence>
<organism evidence="17 18">
    <name type="scientific">Lactarius akahatsu</name>
    <dbReference type="NCBI Taxonomy" id="416441"/>
    <lineage>
        <taxon>Eukaryota</taxon>
        <taxon>Fungi</taxon>
        <taxon>Dikarya</taxon>
        <taxon>Basidiomycota</taxon>
        <taxon>Agaricomycotina</taxon>
        <taxon>Agaricomycetes</taxon>
        <taxon>Russulales</taxon>
        <taxon>Russulaceae</taxon>
        <taxon>Lactarius</taxon>
    </lineage>
</organism>
<evidence type="ECO:0000256" key="2">
    <source>
        <dbReference type="ARBA" id="ARBA00022606"/>
    </source>
</evidence>
<dbReference type="CDD" id="cd00130">
    <property type="entry name" value="PAS"/>
    <property type="match status" value="2"/>
</dbReference>
<keyword evidence="18" id="KW-1185">Reference proteome</keyword>
<keyword evidence="4" id="KW-0288">FMN</keyword>
<evidence type="ECO:0000256" key="12">
    <source>
        <dbReference type="ARBA" id="ARBA00023159"/>
    </source>
</evidence>
<dbReference type="AlphaFoldDB" id="A0AAD4LLE9"/>
<gene>
    <name evidence="17" type="ORF">EDB92DRAFT_1942315</name>
</gene>
<dbReference type="PROSITE" id="PS50112">
    <property type="entry name" value="PAS"/>
    <property type="match status" value="3"/>
</dbReference>
<keyword evidence="14" id="KW-0675">Receptor</keyword>
<dbReference type="InterPro" id="IPR013655">
    <property type="entry name" value="PAS_fold_3"/>
</dbReference>
<evidence type="ECO:0000256" key="9">
    <source>
        <dbReference type="ARBA" id="ARBA00022991"/>
    </source>
</evidence>
<feature type="domain" description="PAS" evidence="16">
    <location>
        <begin position="428"/>
        <end position="487"/>
    </location>
</feature>
<evidence type="ECO:0000256" key="7">
    <source>
        <dbReference type="ARBA" id="ARBA00022771"/>
    </source>
</evidence>
<keyword evidence="6" id="KW-0677">Repeat</keyword>
<dbReference type="SMART" id="SM00091">
    <property type="entry name" value="PAS"/>
    <property type="match status" value="3"/>
</dbReference>
<feature type="domain" description="PAS" evidence="16">
    <location>
        <begin position="231"/>
        <end position="256"/>
    </location>
</feature>
<dbReference type="InterPro" id="IPR035965">
    <property type="entry name" value="PAS-like_dom_sf"/>
</dbReference>
<dbReference type="GO" id="GO:0003677">
    <property type="term" value="F:DNA binding"/>
    <property type="evidence" value="ECO:0007669"/>
    <property type="project" value="UniProtKB-KW"/>
</dbReference>
<dbReference type="Pfam" id="PF08447">
    <property type="entry name" value="PAS_3"/>
    <property type="match status" value="1"/>
</dbReference>
<dbReference type="PANTHER" id="PTHR47429:SF7">
    <property type="entry name" value="GATA-FACTOR"/>
    <property type="match status" value="1"/>
</dbReference>
<keyword evidence="11" id="KW-0238">DNA-binding</keyword>
<dbReference type="InterPro" id="IPR000014">
    <property type="entry name" value="PAS"/>
</dbReference>
<dbReference type="FunFam" id="3.30.450.20:FF:000064">
    <property type="entry name" value="Vivid PAS protein VVD"/>
    <property type="match status" value="1"/>
</dbReference>
<dbReference type="Gene3D" id="3.30.450.20">
    <property type="entry name" value="PAS domain"/>
    <property type="match status" value="3"/>
</dbReference>
<evidence type="ECO:0000256" key="13">
    <source>
        <dbReference type="ARBA" id="ARBA00023163"/>
    </source>
</evidence>
<keyword evidence="12" id="KW-0010">Activator</keyword>
<dbReference type="PANTHER" id="PTHR47429">
    <property type="entry name" value="PROTEIN TWIN LOV 1"/>
    <property type="match status" value="1"/>
</dbReference>
<evidence type="ECO:0000256" key="15">
    <source>
        <dbReference type="SAM" id="MobiDB-lite"/>
    </source>
</evidence>
<keyword evidence="13" id="KW-0804">Transcription</keyword>
<keyword evidence="7" id="KW-0863">Zinc-finger</keyword>
<feature type="region of interest" description="Disordered" evidence="15">
    <location>
        <begin position="745"/>
        <end position="776"/>
    </location>
</feature>
<keyword evidence="10" id="KW-0805">Transcription regulation</keyword>
<keyword evidence="9" id="KW-0157">Chromophore</keyword>
<dbReference type="SUPFAM" id="SSF55785">
    <property type="entry name" value="PYP-like sensor domain (PAS domain)"/>
    <property type="match status" value="3"/>
</dbReference>
<evidence type="ECO:0000256" key="11">
    <source>
        <dbReference type="ARBA" id="ARBA00023125"/>
    </source>
</evidence>
<dbReference type="EMBL" id="JAKELL010000008">
    <property type="protein sequence ID" value="KAH8996691.1"/>
    <property type="molecule type" value="Genomic_DNA"/>
</dbReference>
<reference evidence="17" key="1">
    <citation type="submission" date="2022-01" db="EMBL/GenBank/DDBJ databases">
        <title>Comparative genomics reveals a dynamic genome evolution in the ectomycorrhizal milk-cap (Lactarius) mushrooms.</title>
        <authorList>
            <consortium name="DOE Joint Genome Institute"/>
            <person name="Lebreton A."/>
            <person name="Tang N."/>
            <person name="Kuo A."/>
            <person name="LaButti K."/>
            <person name="Drula E."/>
            <person name="Barry K."/>
            <person name="Clum A."/>
            <person name="Lipzen A."/>
            <person name="Mousain D."/>
            <person name="Ng V."/>
            <person name="Wang R."/>
            <person name="Wang X."/>
            <person name="Dai Y."/>
            <person name="Henrissat B."/>
            <person name="Grigoriev I.V."/>
            <person name="Guerin-Laguette A."/>
            <person name="Yu F."/>
            <person name="Martin F.M."/>
        </authorList>
    </citation>
    <scope>NUCLEOTIDE SEQUENCE</scope>
    <source>
        <strain evidence="17">QP</strain>
    </source>
</reference>
<feature type="region of interest" description="Disordered" evidence="15">
    <location>
        <begin position="1"/>
        <end position="30"/>
    </location>
</feature>
<dbReference type="GO" id="GO:0005634">
    <property type="term" value="C:nucleus"/>
    <property type="evidence" value="ECO:0007669"/>
    <property type="project" value="TreeGrafter"/>
</dbReference>
<sequence>MPFERYLQHPQEPSSSSSSPSTNDHGYVQSRYPSSLGSALDLLAIPPSLNFQTPHFTLDGPSSLGPGGGAEAFPADLVSSSESLTSAWIANAGLTPHNPEDVFIPPGSKYFHPNQASEGDYLQLNSSLSLPSSSSLCGAVQPHVSPSNGDSFPSKVSVTQPQVARGSLQAHPLWAPQFSTPSPLGLPVYSSSGFDLLSILGRVATRPNPSINLGPVDMSCSFVVVDVRRYDSPVVYASPSFYRLTGYEEHEVIGRNCRFLQAPGGCVGKGERRHHTSPEAVAYMKKSLADDKECQSSLINYRKDGSRFINLVTIIPVAGGVSGSSEEQNDVVFHVGFQVDLTEQPNAILQKLRDGSYMVNYKSGLTLPNTPNPSIRDRRNHNYVLNAVSEELRDLLSKPSFLSSISAPTSSAEHVECQEGNHPLSLLLLSVMPDFVLVLSLKGSFLYVAPSITRVLEYSPEEMAGKSVVDYCHPSDIVPLMRELKESSTILGPQEGHRFGSSLVNIPKTVNLLFRARTKRETYIWIECTGRLHVEPGKGRKAIILSARPRAMPRFGWTSAPDIRWQDRASERGDVAREVWGLLSIGGTVLFMSANVKNVLGWGVGEIIGMSLNEFVLESTANSLGAALHRAAQGKNGRTETVECRVRQKAGDYTHLSIVLYPLPAGADSQPELRRLPIVCQISPISARPTVERQLVTSISQGNVFSEQDAAQEGSWQFELQQLKIENQKLAAEVEFLEGSIGIQKHQHQATNPPITSSSTHASAEWTSQHNPLKRR</sequence>
<keyword evidence="1" id="KW-0600">Photoreceptor protein</keyword>
<evidence type="ECO:0000259" key="16">
    <source>
        <dbReference type="PROSITE" id="PS50112"/>
    </source>
</evidence>
<keyword evidence="5" id="KW-0479">Metal-binding</keyword>
<name>A0AAD4LLE9_9AGAM</name>
<evidence type="ECO:0000256" key="5">
    <source>
        <dbReference type="ARBA" id="ARBA00022723"/>
    </source>
</evidence>
<feature type="domain" description="PAS" evidence="16">
    <location>
        <begin position="587"/>
        <end position="635"/>
    </location>
</feature>
<evidence type="ECO:0000313" key="17">
    <source>
        <dbReference type="EMBL" id="KAH8996691.1"/>
    </source>
</evidence>
<evidence type="ECO:0000256" key="14">
    <source>
        <dbReference type="ARBA" id="ARBA00023170"/>
    </source>
</evidence>
<keyword evidence="8" id="KW-0862">Zinc</keyword>
<feature type="compositionally biased region" description="Polar residues" evidence="15">
    <location>
        <begin position="749"/>
        <end position="776"/>
    </location>
</feature>
<protein>
    <submittedName>
        <fullName evidence="17">PAS domain-containing protein</fullName>
    </submittedName>
</protein>
<evidence type="ECO:0000256" key="10">
    <source>
        <dbReference type="ARBA" id="ARBA00023015"/>
    </source>
</evidence>
<evidence type="ECO:0000256" key="8">
    <source>
        <dbReference type="ARBA" id="ARBA00022833"/>
    </source>
</evidence>
<comment type="caution">
    <text evidence="17">The sequence shown here is derived from an EMBL/GenBank/DDBJ whole genome shotgun (WGS) entry which is preliminary data.</text>
</comment>
<evidence type="ECO:0000313" key="18">
    <source>
        <dbReference type="Proteomes" id="UP001201163"/>
    </source>
</evidence>
<keyword evidence="2" id="KW-0716">Sensory transduction</keyword>
<evidence type="ECO:0000256" key="3">
    <source>
        <dbReference type="ARBA" id="ARBA00022630"/>
    </source>
</evidence>
<dbReference type="Pfam" id="PF13426">
    <property type="entry name" value="PAS_9"/>
    <property type="match status" value="1"/>
</dbReference>